<dbReference type="GO" id="GO:0042910">
    <property type="term" value="F:xenobiotic transmembrane transporter activity"/>
    <property type="evidence" value="ECO:0007669"/>
    <property type="project" value="TreeGrafter"/>
</dbReference>
<dbReference type="Gene3D" id="3.30.70.1430">
    <property type="entry name" value="Multidrug efflux transporter AcrB pore domain"/>
    <property type="match status" value="1"/>
</dbReference>
<dbReference type="Pfam" id="PF00873">
    <property type="entry name" value="ACR_tran"/>
    <property type="match status" value="1"/>
</dbReference>
<dbReference type="AlphaFoldDB" id="A0A5J4PPW2"/>
<accession>A0A5J4PPW2</accession>
<organism evidence="1">
    <name type="scientific">termite gut metagenome</name>
    <dbReference type="NCBI Taxonomy" id="433724"/>
    <lineage>
        <taxon>unclassified sequences</taxon>
        <taxon>metagenomes</taxon>
        <taxon>organismal metagenomes</taxon>
    </lineage>
</organism>
<gene>
    <name evidence="1" type="ORF">EZS27_038331</name>
</gene>
<dbReference type="PANTHER" id="PTHR32063:SF18">
    <property type="entry name" value="CATION EFFLUX SYSTEM PROTEIN"/>
    <property type="match status" value="1"/>
</dbReference>
<feature type="non-terminal residue" evidence="1">
    <location>
        <position position="154"/>
    </location>
</feature>
<dbReference type="SUPFAM" id="SSF82693">
    <property type="entry name" value="Multidrug efflux transporter AcrB pore domain, PN1, PN2, PC1 and PC2 subdomains"/>
    <property type="match status" value="1"/>
</dbReference>
<protein>
    <submittedName>
        <fullName evidence="1">Cation efflux system protein CusA</fullName>
    </submittedName>
</protein>
<name>A0A5J4PPW2_9ZZZZ</name>
<dbReference type="EMBL" id="SNRY01007468">
    <property type="protein sequence ID" value="KAA6310353.1"/>
    <property type="molecule type" value="Genomic_DNA"/>
</dbReference>
<comment type="caution">
    <text evidence="1">The sequence shown here is derived from an EMBL/GenBank/DDBJ whole genome shotgun (WGS) entry which is preliminary data.</text>
</comment>
<reference evidence="1" key="1">
    <citation type="submission" date="2019-03" db="EMBL/GenBank/DDBJ databases">
        <title>Single cell metagenomics reveals metabolic interactions within the superorganism composed of flagellate Streblomastix strix and complex community of Bacteroidetes bacteria on its surface.</title>
        <authorList>
            <person name="Treitli S.C."/>
            <person name="Kolisko M."/>
            <person name="Husnik F."/>
            <person name="Keeling P."/>
            <person name="Hampl V."/>
        </authorList>
    </citation>
    <scope>NUCLEOTIDE SEQUENCE</scope>
    <source>
        <strain evidence="1">STM</strain>
    </source>
</reference>
<proteinExistence type="predicted"/>
<evidence type="ECO:0000313" key="1">
    <source>
        <dbReference type="EMBL" id="KAA6310353.1"/>
    </source>
</evidence>
<dbReference type="InterPro" id="IPR001036">
    <property type="entry name" value="Acrflvin-R"/>
</dbReference>
<dbReference type="GO" id="GO:0005886">
    <property type="term" value="C:plasma membrane"/>
    <property type="evidence" value="ECO:0007669"/>
    <property type="project" value="TreeGrafter"/>
</dbReference>
<dbReference type="Gene3D" id="1.20.1640.10">
    <property type="entry name" value="Multidrug efflux transporter AcrB transmembrane domain"/>
    <property type="match status" value="1"/>
</dbReference>
<sequence>MKNNKIIEWAMQNRQIILLLVGVLFVAGIYSLTKMSKQEMPEYVIRQGVVIGAYPGANAQEVEEQLTKPLERYLFTYTEVKRAKTTSKTEDGMTYIFVELADEVSDKNVVWSKIKHGLAQFKSSLPTGVLAVIANDNFGDVSSLPAQLQEWQSA</sequence>
<dbReference type="PANTHER" id="PTHR32063">
    <property type="match status" value="1"/>
</dbReference>